<dbReference type="OrthoDB" id="203099at2759"/>
<dbReference type="Proteomes" id="UP000094565">
    <property type="component" value="Chromosome 1"/>
</dbReference>
<proteinExistence type="inferred from homology"/>
<comment type="subcellular location">
    <subcellularLocation>
        <location evidence="1">Membrane</location>
        <topology evidence="1">Multi-pass membrane protein</topology>
    </subcellularLocation>
</comment>
<feature type="transmembrane region" description="Helical" evidence="6">
    <location>
        <begin position="32"/>
        <end position="53"/>
    </location>
</feature>
<dbReference type="PANTHER" id="PTHR21355:SF0">
    <property type="entry name" value="G-PROTEIN COUPLED RECEPTOR-ASSOCIATED PROTEIN LMBRD2"/>
    <property type="match status" value="1"/>
</dbReference>
<protein>
    <submittedName>
        <fullName evidence="7">BA75_01260T0</fullName>
    </submittedName>
</protein>
<dbReference type="AlphaFoldDB" id="A0A1B2J7H0"/>
<dbReference type="Pfam" id="PF04791">
    <property type="entry name" value="LMBR1"/>
    <property type="match status" value="1"/>
</dbReference>
<feature type="transmembrane region" description="Helical" evidence="6">
    <location>
        <begin position="112"/>
        <end position="131"/>
    </location>
</feature>
<keyword evidence="4 6" id="KW-1133">Transmembrane helix</keyword>
<dbReference type="PANTHER" id="PTHR21355">
    <property type="entry name" value="G-PROTEIN COUPLED RECEPTOR-ASSOCIATED PROTEIN LMBRD2"/>
    <property type="match status" value="1"/>
</dbReference>
<feature type="transmembrane region" description="Helical" evidence="6">
    <location>
        <begin position="143"/>
        <end position="165"/>
    </location>
</feature>
<feature type="transmembrane region" description="Helical" evidence="6">
    <location>
        <begin position="359"/>
        <end position="384"/>
    </location>
</feature>
<evidence type="ECO:0000313" key="8">
    <source>
        <dbReference type="Proteomes" id="UP000094565"/>
    </source>
</evidence>
<feature type="transmembrane region" description="Helical" evidence="6">
    <location>
        <begin position="320"/>
        <end position="338"/>
    </location>
</feature>
<evidence type="ECO:0000256" key="4">
    <source>
        <dbReference type="ARBA" id="ARBA00022989"/>
    </source>
</evidence>
<feature type="transmembrane region" description="Helical" evidence="6">
    <location>
        <begin position="73"/>
        <end position="92"/>
    </location>
</feature>
<gene>
    <name evidence="7" type="ORF">ATY40_BA7501260</name>
</gene>
<name>A0A1B2J7H0_PICPA</name>
<evidence type="ECO:0000256" key="5">
    <source>
        <dbReference type="ARBA" id="ARBA00023136"/>
    </source>
</evidence>
<evidence type="ECO:0000313" key="7">
    <source>
        <dbReference type="EMBL" id="ANZ73944.1"/>
    </source>
</evidence>
<dbReference type="EMBL" id="CP014584">
    <property type="protein sequence ID" value="ANZ73944.1"/>
    <property type="molecule type" value="Genomic_DNA"/>
</dbReference>
<sequence length="523" mass="60845">MWVWLTFSLVATLLLAILFIRRYIDYREVSLPLLATLTLSIYLPLSIVFLLPLDIYNGGSESEGKIIYRMWQLNYWLTFLLTWALLPFFQYYTRSGYYEAKDKARDSVTKLIRYQLALLTVGFSILAYCLLTGKFKLKSLKSIVITCSHIYSLTIALWMMSHGLISIPKSIYRRSSVDVNQLYLKIPSLSTSKHDHLLNYKDVCYKIMKYPRNPENSDWLDSLIEKIPASIRTESNHSVLIDGADSESLVKLSENLSIYKHKYLEAQNQFNETMDEALKWEEIIDSKNSGSSALIFQHQPDHLFNKLPRFSYAYYNHLRYHVHVLAGIISLLISMVIVQSETFHSTRASLLKYIINLNFHTRLNSVTVFCFLSYMVVVTLLTLTQVKVFNIYKISPHRNSNPSSFIFFLTYASRLTIPLSYNFTMLLSNNSSQFQKFLGESIKLVKAGEVINDILPRLIIVPIILELYNVYGKLNQWIRNVLFLDDDFDLQFDESEPLNRDDSIIARSKQIIERELRLRQAHA</sequence>
<organism evidence="7 8">
    <name type="scientific">Komagataella pastoris</name>
    <name type="common">Yeast</name>
    <name type="synonym">Pichia pastoris</name>
    <dbReference type="NCBI Taxonomy" id="4922"/>
    <lineage>
        <taxon>Eukaryota</taxon>
        <taxon>Fungi</taxon>
        <taxon>Dikarya</taxon>
        <taxon>Ascomycota</taxon>
        <taxon>Saccharomycotina</taxon>
        <taxon>Pichiomycetes</taxon>
        <taxon>Pichiales</taxon>
        <taxon>Pichiaceae</taxon>
        <taxon>Komagataella</taxon>
    </lineage>
</organism>
<keyword evidence="3 6" id="KW-0812">Transmembrane</keyword>
<feature type="transmembrane region" description="Helical" evidence="6">
    <location>
        <begin position="404"/>
        <end position="427"/>
    </location>
</feature>
<evidence type="ECO:0000256" key="2">
    <source>
        <dbReference type="ARBA" id="ARBA00010487"/>
    </source>
</evidence>
<reference evidence="7 8" key="1">
    <citation type="submission" date="2016-02" db="EMBL/GenBank/DDBJ databases">
        <title>Comparative genomic and transcriptomic foundation for Pichia pastoris.</title>
        <authorList>
            <person name="Love K.R."/>
            <person name="Shah K.A."/>
            <person name="Whittaker C.A."/>
            <person name="Wu J."/>
            <person name="Bartlett M.C."/>
            <person name="Ma D."/>
            <person name="Leeson R.L."/>
            <person name="Priest M."/>
            <person name="Young S.K."/>
            <person name="Love J.C."/>
        </authorList>
    </citation>
    <scope>NUCLEOTIDE SEQUENCE [LARGE SCALE GENOMIC DNA]</scope>
    <source>
        <strain evidence="7 8">ATCC 28485</strain>
    </source>
</reference>
<comment type="similarity">
    <text evidence="2">Belongs to the LIMR family.</text>
</comment>
<dbReference type="GO" id="GO:0016020">
    <property type="term" value="C:membrane"/>
    <property type="evidence" value="ECO:0007669"/>
    <property type="project" value="UniProtKB-SubCell"/>
</dbReference>
<evidence type="ECO:0000256" key="1">
    <source>
        <dbReference type="ARBA" id="ARBA00004141"/>
    </source>
</evidence>
<evidence type="ECO:0000256" key="6">
    <source>
        <dbReference type="SAM" id="Phobius"/>
    </source>
</evidence>
<keyword evidence="5 6" id="KW-0472">Membrane</keyword>
<dbReference type="InterPro" id="IPR051584">
    <property type="entry name" value="GPCR-associated_LMBR1"/>
</dbReference>
<keyword evidence="8" id="KW-1185">Reference proteome</keyword>
<dbReference type="InterPro" id="IPR006876">
    <property type="entry name" value="LMBR1-like_membr_prot"/>
</dbReference>
<accession>A0A1B2J7H0</accession>
<evidence type="ECO:0000256" key="3">
    <source>
        <dbReference type="ARBA" id="ARBA00022692"/>
    </source>
</evidence>